<dbReference type="AlphaFoldDB" id="A0A9K3JFA5"/>
<dbReference type="Proteomes" id="UP000215914">
    <property type="component" value="Unassembled WGS sequence"/>
</dbReference>
<accession>A0A9K3JFA5</accession>
<name>A0A9K3JFA5_HELAN</name>
<evidence type="ECO:0000313" key="2">
    <source>
        <dbReference type="Proteomes" id="UP000215914"/>
    </source>
</evidence>
<gene>
    <name evidence="1" type="ORF">HanXRQr2_Chr03g0112911</name>
</gene>
<comment type="caution">
    <text evidence="1">The sequence shown here is derived from an EMBL/GenBank/DDBJ whole genome shotgun (WGS) entry which is preliminary data.</text>
</comment>
<proteinExistence type="predicted"/>
<keyword evidence="2" id="KW-1185">Reference proteome</keyword>
<protein>
    <submittedName>
        <fullName evidence="1">Uncharacterized protein</fullName>
    </submittedName>
</protein>
<reference evidence="1" key="2">
    <citation type="submission" date="2020-06" db="EMBL/GenBank/DDBJ databases">
        <title>Helianthus annuus Genome sequencing and assembly Release 2.</title>
        <authorList>
            <person name="Gouzy J."/>
            <person name="Langlade N."/>
            <person name="Munos S."/>
        </authorList>
    </citation>
    <scope>NUCLEOTIDE SEQUENCE</scope>
    <source>
        <tissue evidence="1">Leaves</tissue>
    </source>
</reference>
<dbReference type="Gramene" id="mRNA:HanXRQr2_Chr03g0112911">
    <property type="protein sequence ID" value="mRNA:HanXRQr2_Chr03g0112911"/>
    <property type="gene ID" value="HanXRQr2_Chr03g0112911"/>
</dbReference>
<reference evidence="1" key="1">
    <citation type="journal article" date="2017" name="Nature">
        <title>The sunflower genome provides insights into oil metabolism, flowering and Asterid evolution.</title>
        <authorList>
            <person name="Badouin H."/>
            <person name="Gouzy J."/>
            <person name="Grassa C.J."/>
            <person name="Murat F."/>
            <person name="Staton S.E."/>
            <person name="Cottret L."/>
            <person name="Lelandais-Briere C."/>
            <person name="Owens G.L."/>
            <person name="Carrere S."/>
            <person name="Mayjonade B."/>
            <person name="Legrand L."/>
            <person name="Gill N."/>
            <person name="Kane N.C."/>
            <person name="Bowers J.E."/>
            <person name="Hubner S."/>
            <person name="Bellec A."/>
            <person name="Berard A."/>
            <person name="Berges H."/>
            <person name="Blanchet N."/>
            <person name="Boniface M.C."/>
            <person name="Brunel D."/>
            <person name="Catrice O."/>
            <person name="Chaidir N."/>
            <person name="Claudel C."/>
            <person name="Donnadieu C."/>
            <person name="Faraut T."/>
            <person name="Fievet G."/>
            <person name="Helmstetter N."/>
            <person name="King M."/>
            <person name="Knapp S.J."/>
            <person name="Lai Z."/>
            <person name="Le Paslier M.C."/>
            <person name="Lippi Y."/>
            <person name="Lorenzon L."/>
            <person name="Mandel J.R."/>
            <person name="Marage G."/>
            <person name="Marchand G."/>
            <person name="Marquand E."/>
            <person name="Bret-Mestries E."/>
            <person name="Morien E."/>
            <person name="Nambeesan S."/>
            <person name="Nguyen T."/>
            <person name="Pegot-Espagnet P."/>
            <person name="Pouilly N."/>
            <person name="Raftis F."/>
            <person name="Sallet E."/>
            <person name="Schiex T."/>
            <person name="Thomas J."/>
            <person name="Vandecasteele C."/>
            <person name="Vares D."/>
            <person name="Vear F."/>
            <person name="Vautrin S."/>
            <person name="Crespi M."/>
            <person name="Mangin B."/>
            <person name="Burke J.M."/>
            <person name="Salse J."/>
            <person name="Munos S."/>
            <person name="Vincourt P."/>
            <person name="Rieseberg L.H."/>
            <person name="Langlade N.B."/>
        </authorList>
    </citation>
    <scope>NUCLEOTIDE SEQUENCE</scope>
    <source>
        <tissue evidence="1">Leaves</tissue>
    </source>
</reference>
<dbReference type="EMBL" id="MNCJ02000318">
    <property type="protein sequence ID" value="KAF5814601.1"/>
    <property type="molecule type" value="Genomic_DNA"/>
</dbReference>
<evidence type="ECO:0000313" key="1">
    <source>
        <dbReference type="EMBL" id="KAF5814601.1"/>
    </source>
</evidence>
<sequence>MYLCILMCFWDNDSVISLGLAIMEKGIKVMEAQLDTYRDKHVGIKKEESDEFVG</sequence>
<organism evidence="1 2">
    <name type="scientific">Helianthus annuus</name>
    <name type="common">Common sunflower</name>
    <dbReference type="NCBI Taxonomy" id="4232"/>
    <lineage>
        <taxon>Eukaryota</taxon>
        <taxon>Viridiplantae</taxon>
        <taxon>Streptophyta</taxon>
        <taxon>Embryophyta</taxon>
        <taxon>Tracheophyta</taxon>
        <taxon>Spermatophyta</taxon>
        <taxon>Magnoliopsida</taxon>
        <taxon>eudicotyledons</taxon>
        <taxon>Gunneridae</taxon>
        <taxon>Pentapetalae</taxon>
        <taxon>asterids</taxon>
        <taxon>campanulids</taxon>
        <taxon>Asterales</taxon>
        <taxon>Asteraceae</taxon>
        <taxon>Asteroideae</taxon>
        <taxon>Heliantheae alliance</taxon>
        <taxon>Heliantheae</taxon>
        <taxon>Helianthus</taxon>
    </lineage>
</organism>